<dbReference type="Pfam" id="PF00028">
    <property type="entry name" value="Cadherin"/>
    <property type="match status" value="4"/>
</dbReference>
<feature type="domain" description="Cadherin" evidence="6">
    <location>
        <begin position="18"/>
        <end position="125"/>
    </location>
</feature>
<organism evidence="7 8">
    <name type="scientific">Xenotaenia resolanae</name>
    <dbReference type="NCBI Taxonomy" id="208358"/>
    <lineage>
        <taxon>Eukaryota</taxon>
        <taxon>Metazoa</taxon>
        <taxon>Chordata</taxon>
        <taxon>Craniata</taxon>
        <taxon>Vertebrata</taxon>
        <taxon>Euteleostomi</taxon>
        <taxon>Actinopterygii</taxon>
        <taxon>Neopterygii</taxon>
        <taxon>Teleostei</taxon>
        <taxon>Neoteleostei</taxon>
        <taxon>Acanthomorphata</taxon>
        <taxon>Ovalentaria</taxon>
        <taxon>Atherinomorphae</taxon>
        <taxon>Cyprinodontiformes</taxon>
        <taxon>Goodeidae</taxon>
        <taxon>Xenotaenia</taxon>
    </lineage>
</organism>
<evidence type="ECO:0000256" key="1">
    <source>
        <dbReference type="ARBA" id="ARBA00004370"/>
    </source>
</evidence>
<evidence type="ECO:0000256" key="5">
    <source>
        <dbReference type="PROSITE-ProRule" id="PRU00043"/>
    </source>
</evidence>
<name>A0ABV0XAA1_9TELE</name>
<feature type="non-terminal residue" evidence="7">
    <location>
        <position position="1"/>
    </location>
</feature>
<comment type="subcellular location">
    <subcellularLocation>
        <location evidence="1">Membrane</location>
    </subcellularLocation>
</comment>
<reference evidence="7 8" key="1">
    <citation type="submission" date="2021-06" db="EMBL/GenBank/DDBJ databases">
        <authorList>
            <person name="Palmer J.M."/>
        </authorList>
    </citation>
    <scope>NUCLEOTIDE SEQUENCE [LARGE SCALE GENOMIC DNA]</scope>
    <source>
        <strain evidence="7 8">XR_2019</strain>
        <tissue evidence="7">Muscle</tissue>
    </source>
</reference>
<evidence type="ECO:0000313" key="7">
    <source>
        <dbReference type="EMBL" id="MEQ2278168.1"/>
    </source>
</evidence>
<dbReference type="PANTHER" id="PTHR24027">
    <property type="entry name" value="CADHERIN-23"/>
    <property type="match status" value="1"/>
</dbReference>
<dbReference type="PRINTS" id="PR00205">
    <property type="entry name" value="CADHERIN"/>
</dbReference>
<protein>
    <recommendedName>
        <fullName evidence="6">Cadherin domain-containing protein</fullName>
    </recommendedName>
</protein>
<feature type="domain" description="Cadherin" evidence="6">
    <location>
        <begin position="236"/>
        <end position="340"/>
    </location>
</feature>
<feature type="non-terminal residue" evidence="7">
    <location>
        <position position="442"/>
    </location>
</feature>
<gene>
    <name evidence="7" type="ORF">XENORESO_013571</name>
</gene>
<dbReference type="EMBL" id="JAHRIM010094328">
    <property type="protein sequence ID" value="MEQ2278168.1"/>
    <property type="molecule type" value="Genomic_DNA"/>
</dbReference>
<accession>A0ABV0XAA1</accession>
<dbReference type="InterPro" id="IPR002126">
    <property type="entry name" value="Cadherin-like_dom"/>
</dbReference>
<dbReference type="Gene3D" id="2.60.40.60">
    <property type="entry name" value="Cadherins"/>
    <property type="match status" value="4"/>
</dbReference>
<keyword evidence="8" id="KW-1185">Reference proteome</keyword>
<dbReference type="InterPro" id="IPR039808">
    <property type="entry name" value="Cadherin"/>
</dbReference>
<feature type="domain" description="Cadherin" evidence="6">
    <location>
        <begin position="126"/>
        <end position="235"/>
    </location>
</feature>
<evidence type="ECO:0000256" key="4">
    <source>
        <dbReference type="ARBA" id="ARBA00023136"/>
    </source>
</evidence>
<keyword evidence="3 5" id="KW-0106">Calcium</keyword>
<dbReference type="Proteomes" id="UP001444071">
    <property type="component" value="Unassembled WGS sequence"/>
</dbReference>
<evidence type="ECO:0000259" key="6">
    <source>
        <dbReference type="PROSITE" id="PS50268"/>
    </source>
</evidence>
<dbReference type="PROSITE" id="PS00232">
    <property type="entry name" value="CADHERIN_1"/>
    <property type="match status" value="3"/>
</dbReference>
<proteinExistence type="predicted"/>
<keyword evidence="2" id="KW-0677">Repeat</keyword>
<dbReference type="PROSITE" id="PS50268">
    <property type="entry name" value="CADHERIN_2"/>
    <property type="match status" value="4"/>
</dbReference>
<dbReference type="SUPFAM" id="SSF49313">
    <property type="entry name" value="Cadherin-like"/>
    <property type="match status" value="4"/>
</dbReference>
<sequence length="442" mass="47928">VLVGVYVLDINDNDPVILNLPYNTSVSEGAEIHTSLARVQARDADSGRNALLTYNITAGNLGGAFYINDTTGVVQVNRPLDRERVAEYILTITVKDNPENPRTARRDSDFLFITILDENDNRPVFTRTSYKAEITENSAAGSTVIVLNGPVLAEDKDIGPNAVVKYRLLGPRVDLFTVNSDTGVILVRQGAKLNREAFQDPRVELILVGEDVGGLNSTVPLTITILDQNDNPPVFSPSSFSVRLPENSPTGVVVTQLSATDADSGSNAWLVYRLESSALDRFVVDPLSGAVLVGNTTLDREERASYHIVVMATDRGTPPLSGTATLTVILDDVNDSRPRFIQPVTVISINESTPPGVVVATLTAEDPDLNPRLEYYIISVEAKDDGDKPVVGLQDSFGIDLHTGAVFVRNRLNREFVTTFEIIVSVHDNASEVIDKSSSVPN</sequence>
<dbReference type="CDD" id="cd11304">
    <property type="entry name" value="Cadherin_repeat"/>
    <property type="match status" value="4"/>
</dbReference>
<feature type="domain" description="Cadherin" evidence="6">
    <location>
        <begin position="341"/>
        <end position="440"/>
    </location>
</feature>
<evidence type="ECO:0000256" key="3">
    <source>
        <dbReference type="ARBA" id="ARBA00022837"/>
    </source>
</evidence>
<dbReference type="PANTHER" id="PTHR24027:SF438">
    <property type="entry name" value="CADHERIN 23"/>
    <property type="match status" value="1"/>
</dbReference>
<dbReference type="InterPro" id="IPR015919">
    <property type="entry name" value="Cadherin-like_sf"/>
</dbReference>
<evidence type="ECO:0000313" key="8">
    <source>
        <dbReference type="Proteomes" id="UP001444071"/>
    </source>
</evidence>
<evidence type="ECO:0000256" key="2">
    <source>
        <dbReference type="ARBA" id="ARBA00022737"/>
    </source>
</evidence>
<dbReference type="SMART" id="SM00112">
    <property type="entry name" value="CA"/>
    <property type="match status" value="4"/>
</dbReference>
<comment type="caution">
    <text evidence="7">The sequence shown here is derived from an EMBL/GenBank/DDBJ whole genome shotgun (WGS) entry which is preliminary data.</text>
</comment>
<keyword evidence="4" id="KW-0472">Membrane</keyword>
<dbReference type="InterPro" id="IPR020894">
    <property type="entry name" value="Cadherin_CS"/>
</dbReference>